<dbReference type="EMBL" id="OOIL02000537">
    <property type="protein sequence ID" value="VFQ66232.1"/>
    <property type="molecule type" value="Genomic_DNA"/>
</dbReference>
<gene>
    <name evidence="1" type="ORF">CCAM_LOCUS8008</name>
</gene>
<evidence type="ECO:0000313" key="2">
    <source>
        <dbReference type="Proteomes" id="UP000595140"/>
    </source>
</evidence>
<name>A0A484KVZ7_9ASTE</name>
<accession>A0A484KVZ7</accession>
<evidence type="ECO:0000313" key="1">
    <source>
        <dbReference type="EMBL" id="VFQ66232.1"/>
    </source>
</evidence>
<dbReference type="Proteomes" id="UP000595140">
    <property type="component" value="Unassembled WGS sequence"/>
</dbReference>
<organism evidence="1 2">
    <name type="scientific">Cuscuta campestris</name>
    <dbReference type="NCBI Taxonomy" id="132261"/>
    <lineage>
        <taxon>Eukaryota</taxon>
        <taxon>Viridiplantae</taxon>
        <taxon>Streptophyta</taxon>
        <taxon>Embryophyta</taxon>
        <taxon>Tracheophyta</taxon>
        <taxon>Spermatophyta</taxon>
        <taxon>Magnoliopsida</taxon>
        <taxon>eudicotyledons</taxon>
        <taxon>Gunneridae</taxon>
        <taxon>Pentapetalae</taxon>
        <taxon>asterids</taxon>
        <taxon>lamiids</taxon>
        <taxon>Solanales</taxon>
        <taxon>Convolvulaceae</taxon>
        <taxon>Cuscuteae</taxon>
        <taxon>Cuscuta</taxon>
        <taxon>Cuscuta subgen. Grammica</taxon>
        <taxon>Cuscuta sect. Cleistogrammica</taxon>
    </lineage>
</organism>
<keyword evidence="2" id="KW-1185">Reference proteome</keyword>
<sequence>MAFDSSAASSSCSIAIATHFMGGLRRSRGRGRVGGLGELATGLSSSFSIFLYKEEKPAFISAPKLSKFSII</sequence>
<dbReference type="AlphaFoldDB" id="A0A484KVZ7"/>
<proteinExistence type="predicted"/>
<reference evidence="1 2" key="1">
    <citation type="submission" date="2018-04" db="EMBL/GenBank/DDBJ databases">
        <authorList>
            <person name="Vogel A."/>
        </authorList>
    </citation>
    <scope>NUCLEOTIDE SEQUENCE [LARGE SCALE GENOMIC DNA]</scope>
</reference>
<protein>
    <submittedName>
        <fullName evidence="1">Uncharacterized protein</fullName>
    </submittedName>
</protein>